<protein>
    <recommendedName>
        <fullName evidence="2">Acyltransferase 3 domain-containing protein</fullName>
    </recommendedName>
</protein>
<dbReference type="Proteomes" id="UP000238186">
    <property type="component" value="Unassembled WGS sequence"/>
</dbReference>
<comment type="caution">
    <text evidence="3">The sequence shown here is derived from an EMBL/GenBank/DDBJ whole genome shotgun (WGS) entry which is preliminary data.</text>
</comment>
<feature type="transmembrane region" description="Helical" evidence="1">
    <location>
        <begin position="54"/>
        <end position="75"/>
    </location>
</feature>
<dbReference type="AlphaFoldDB" id="A0A2S8D7J2"/>
<evidence type="ECO:0000259" key="2">
    <source>
        <dbReference type="Pfam" id="PF01757"/>
    </source>
</evidence>
<name>A0A2S8D7J2_SHIDY</name>
<evidence type="ECO:0000256" key="1">
    <source>
        <dbReference type="SAM" id="Phobius"/>
    </source>
</evidence>
<feature type="transmembrane region" description="Helical" evidence="1">
    <location>
        <begin position="20"/>
        <end position="42"/>
    </location>
</feature>
<evidence type="ECO:0000313" key="4">
    <source>
        <dbReference type="Proteomes" id="UP000238186"/>
    </source>
</evidence>
<gene>
    <name evidence="3" type="ORF">C5K18_21595</name>
</gene>
<keyword evidence="1" id="KW-0472">Membrane</keyword>
<sequence length="86" mass="9970">MILFILFLHVEYTMREQRNLLVDCIKGGAIFLVVLGHCIQFMGPSSYNFFDNFIFKSIYSFHMPLFMAVSGYLFSVTIKKGICVRT</sequence>
<dbReference type="EMBL" id="PUGT01000442">
    <property type="protein sequence ID" value="PQN01323.1"/>
    <property type="molecule type" value="Genomic_DNA"/>
</dbReference>
<dbReference type="InterPro" id="IPR002656">
    <property type="entry name" value="Acyl_transf_3_dom"/>
</dbReference>
<dbReference type="RefSeq" id="WP_078165906.1">
    <property type="nucleotide sequence ID" value="NZ_PUGT01000442.1"/>
</dbReference>
<reference evidence="3 4" key="1">
    <citation type="submission" date="2018-02" db="EMBL/GenBank/DDBJ databases">
        <title>Distribution and characterization of Shiga toxin converting temperate phage carried by Shigella flexneri in Hispaniola.</title>
        <authorList>
            <person name="Fogolari M."/>
            <person name="Mavian C."/>
            <person name="Angeletti S."/>
            <person name="Salemi M."/>
            <person name="Lampel K.A."/>
            <person name="Maurelli A.T."/>
        </authorList>
    </citation>
    <scope>NUCLEOTIDE SEQUENCE [LARGE SCALE GENOMIC DNA]</scope>
    <source>
        <strain evidence="3 4">BS979</strain>
    </source>
</reference>
<feature type="domain" description="Acyltransferase 3" evidence="2">
    <location>
        <begin position="22"/>
        <end position="76"/>
    </location>
</feature>
<keyword evidence="1" id="KW-0812">Transmembrane</keyword>
<organism evidence="3 4">
    <name type="scientific">Shigella dysenteriae</name>
    <dbReference type="NCBI Taxonomy" id="622"/>
    <lineage>
        <taxon>Bacteria</taxon>
        <taxon>Pseudomonadati</taxon>
        <taxon>Pseudomonadota</taxon>
        <taxon>Gammaproteobacteria</taxon>
        <taxon>Enterobacterales</taxon>
        <taxon>Enterobacteriaceae</taxon>
        <taxon>Shigella</taxon>
    </lineage>
</organism>
<dbReference type="Pfam" id="PF01757">
    <property type="entry name" value="Acyl_transf_3"/>
    <property type="match status" value="1"/>
</dbReference>
<dbReference type="GO" id="GO:0016747">
    <property type="term" value="F:acyltransferase activity, transferring groups other than amino-acyl groups"/>
    <property type="evidence" value="ECO:0007669"/>
    <property type="project" value="InterPro"/>
</dbReference>
<keyword evidence="1" id="KW-1133">Transmembrane helix</keyword>
<evidence type="ECO:0000313" key="3">
    <source>
        <dbReference type="EMBL" id="PQN01323.1"/>
    </source>
</evidence>
<proteinExistence type="predicted"/>
<accession>A0A2S8D7J2</accession>